<gene>
    <name evidence="2" type="ORF">VA613_00555</name>
</gene>
<dbReference type="Gene3D" id="1.20.1600.10">
    <property type="entry name" value="Outer membrane efflux proteins (OEP)"/>
    <property type="match status" value="1"/>
</dbReference>
<keyword evidence="3" id="KW-1185">Reference proteome</keyword>
<dbReference type="Pfam" id="PF02321">
    <property type="entry name" value="OEP"/>
    <property type="match status" value="1"/>
</dbReference>
<reference evidence="2 3" key="1">
    <citation type="submission" date="2023-12" db="EMBL/GenBank/DDBJ databases">
        <title>Thiobacillus sedimentum sp. nov., a chemolithoautotrophic sulfur-oxidizing bacterium isolated from freshwater sediment.</title>
        <authorList>
            <person name="Luo J."/>
            <person name="Dai C."/>
        </authorList>
    </citation>
    <scope>NUCLEOTIDE SEQUENCE [LARGE SCALE GENOMIC DNA]</scope>
    <source>
        <strain evidence="2 3">SCUT-2</strain>
    </source>
</reference>
<dbReference type="EMBL" id="CP141769">
    <property type="protein sequence ID" value="WRS39389.1"/>
    <property type="molecule type" value="Genomic_DNA"/>
</dbReference>
<comment type="similarity">
    <text evidence="1">Belongs to the outer membrane factor (OMF) (TC 1.B.17) family.</text>
</comment>
<sequence>MALTMLLAGLSSPGHALTFDEALRLAETHAPQLKASEEGVAAARSLRVPAGALPDPKLVLGINNLPIEGADRYSLTRDAMTMQRVGLMQAFPNAAKREARVAAAQGQVALSEAEARIVRLTVLRAVADAWIARQSVERQLACIDDLAAENRLFAAAVRAELAGGKGSATDIVAPRQEAALIDERRDELRARQEQAIASLRRWIGAAADAPLEGGVPEWPIAHNLLEHRLHRHPELLAFDSRARVLDADIAEAQAAKRPDWALEMDYQRRAQQYGDMMSVQVSFDLPVFPGARQDPKIAAARAERARLDAERAAALREHAAMLASDFADYQRLTAAVNRQHNVLLPLAQEKVDLAMAAWRGGKGSLTGLIAARRERIDTELKSIALEGEQLQVAARLHYAYGDDADPHTGDHE</sequence>
<proteinExistence type="inferred from homology"/>
<evidence type="ECO:0000256" key="1">
    <source>
        <dbReference type="ARBA" id="ARBA00007613"/>
    </source>
</evidence>
<dbReference type="PANTHER" id="PTHR30203">
    <property type="entry name" value="OUTER MEMBRANE CATION EFFLUX PROTEIN"/>
    <property type="match status" value="1"/>
</dbReference>
<evidence type="ECO:0000313" key="2">
    <source>
        <dbReference type="EMBL" id="WRS39389.1"/>
    </source>
</evidence>
<accession>A0ABZ1CJ20</accession>
<dbReference type="Proteomes" id="UP001334732">
    <property type="component" value="Chromosome"/>
</dbReference>
<dbReference type="PANTHER" id="PTHR30203:SF24">
    <property type="entry name" value="BLR4935 PROTEIN"/>
    <property type="match status" value="1"/>
</dbReference>
<dbReference type="InterPro" id="IPR010131">
    <property type="entry name" value="MdtP/NodT-like"/>
</dbReference>
<organism evidence="2 3">
    <name type="scientific">Thiobacillus sedimenti</name>
    <dbReference type="NCBI Taxonomy" id="3110231"/>
    <lineage>
        <taxon>Bacteria</taxon>
        <taxon>Pseudomonadati</taxon>
        <taxon>Pseudomonadota</taxon>
        <taxon>Betaproteobacteria</taxon>
        <taxon>Nitrosomonadales</taxon>
        <taxon>Thiobacillaceae</taxon>
        <taxon>Thiobacillus</taxon>
    </lineage>
</organism>
<protein>
    <submittedName>
        <fullName evidence="2">TolC family protein</fullName>
    </submittedName>
</protein>
<dbReference type="InterPro" id="IPR003423">
    <property type="entry name" value="OMP_efflux"/>
</dbReference>
<name>A0ABZ1CJ20_9PROT</name>
<dbReference type="RefSeq" id="WP_324779920.1">
    <property type="nucleotide sequence ID" value="NZ_CP141769.1"/>
</dbReference>
<evidence type="ECO:0000313" key="3">
    <source>
        <dbReference type="Proteomes" id="UP001334732"/>
    </source>
</evidence>
<dbReference type="SUPFAM" id="SSF56954">
    <property type="entry name" value="Outer membrane efflux proteins (OEP)"/>
    <property type="match status" value="1"/>
</dbReference>